<dbReference type="Proteomes" id="UP000640531">
    <property type="component" value="Unassembled WGS sequence"/>
</dbReference>
<proteinExistence type="predicted"/>
<sequence>MINNAKKYQVPVLESTFDRVMQLMEQSKVEWQGNLNHIDAFLLASENDRGLINKLTPYKSNKARNIVYVDYFG</sequence>
<keyword evidence="2" id="KW-1185">Reference proteome</keyword>
<organism evidence="1 2">
    <name type="scientific">Anabaena lutea FACHB-196</name>
    <dbReference type="NCBI Taxonomy" id="2692881"/>
    <lineage>
        <taxon>Bacteria</taxon>
        <taxon>Bacillati</taxon>
        <taxon>Cyanobacteriota</taxon>
        <taxon>Cyanophyceae</taxon>
        <taxon>Nostocales</taxon>
        <taxon>Nostocaceae</taxon>
        <taxon>Anabaena</taxon>
    </lineage>
</organism>
<name>A0ABR8F898_9NOST</name>
<gene>
    <name evidence="1" type="ORF">H6G59_00630</name>
</gene>
<comment type="caution">
    <text evidence="1">The sequence shown here is derived from an EMBL/GenBank/DDBJ whole genome shotgun (WGS) entry which is preliminary data.</text>
</comment>
<dbReference type="RefSeq" id="WP_190711247.1">
    <property type="nucleotide sequence ID" value="NZ_JACJST010000001.1"/>
</dbReference>
<accession>A0ABR8F898</accession>
<evidence type="ECO:0000313" key="1">
    <source>
        <dbReference type="EMBL" id="MBD2566420.1"/>
    </source>
</evidence>
<protein>
    <submittedName>
        <fullName evidence="1">Uncharacterized protein</fullName>
    </submittedName>
</protein>
<dbReference type="EMBL" id="JACJST010000001">
    <property type="protein sequence ID" value="MBD2566420.1"/>
    <property type="molecule type" value="Genomic_DNA"/>
</dbReference>
<evidence type="ECO:0000313" key="2">
    <source>
        <dbReference type="Proteomes" id="UP000640531"/>
    </source>
</evidence>
<reference evidence="1 2" key="1">
    <citation type="journal article" date="2020" name="ISME J.">
        <title>Comparative genomics reveals insights into cyanobacterial evolution and habitat adaptation.</title>
        <authorList>
            <person name="Chen M.Y."/>
            <person name="Teng W.K."/>
            <person name="Zhao L."/>
            <person name="Hu C.X."/>
            <person name="Zhou Y.K."/>
            <person name="Han B.P."/>
            <person name="Song L.R."/>
            <person name="Shu W.S."/>
        </authorList>
    </citation>
    <scope>NUCLEOTIDE SEQUENCE [LARGE SCALE GENOMIC DNA]</scope>
    <source>
        <strain evidence="1 2">FACHB-196</strain>
    </source>
</reference>